<keyword evidence="4" id="KW-1185">Reference proteome</keyword>
<dbReference type="InterPro" id="IPR035897">
    <property type="entry name" value="Toll_tir_struct_dom_sf"/>
</dbReference>
<dbReference type="InterPro" id="IPR000157">
    <property type="entry name" value="TIR_dom"/>
</dbReference>
<gene>
    <name evidence="3" type="ORF">HG66A1_61860</name>
</gene>
<dbReference type="Pfam" id="PF13676">
    <property type="entry name" value="TIR_2"/>
    <property type="match status" value="1"/>
</dbReference>
<organism evidence="3 4">
    <name type="scientific">Gimesia chilikensis</name>
    <dbReference type="NCBI Taxonomy" id="2605989"/>
    <lineage>
        <taxon>Bacteria</taxon>
        <taxon>Pseudomonadati</taxon>
        <taxon>Planctomycetota</taxon>
        <taxon>Planctomycetia</taxon>
        <taxon>Planctomycetales</taxon>
        <taxon>Planctomycetaceae</taxon>
        <taxon>Gimesia</taxon>
    </lineage>
</organism>
<sequence>MDWDLFISHASEDKDEIVRPLANIFSANNVNVWYDEFEFEIGDNLRETIENGLRNSRYGLVVLSQHFFEKYWPKRELDGLITLETTGNDRILPIWHKVTAEDVKKHVLLLAGRYGLSTNEGLNVIADKISKKICTFRITDHFGRKEKRNISCCNYEGIPVIPAWLKTEPDRISCVWLLERLTKRAELRVFKDPFWGNGTWFVVDDIEGDGVVINEDQFNDLIPPSPTTPSPTTPPPTSYF</sequence>
<feature type="compositionally biased region" description="Pro residues" evidence="1">
    <location>
        <begin position="223"/>
        <end position="240"/>
    </location>
</feature>
<evidence type="ECO:0000313" key="4">
    <source>
        <dbReference type="Proteomes" id="UP000320421"/>
    </source>
</evidence>
<dbReference type="PROSITE" id="PS50104">
    <property type="entry name" value="TIR"/>
    <property type="match status" value="1"/>
</dbReference>
<evidence type="ECO:0000259" key="2">
    <source>
        <dbReference type="PROSITE" id="PS50104"/>
    </source>
</evidence>
<dbReference type="RefSeq" id="WP_145192963.1">
    <property type="nucleotide sequence ID" value="NZ_CP036266.1"/>
</dbReference>
<feature type="region of interest" description="Disordered" evidence="1">
    <location>
        <begin position="219"/>
        <end position="240"/>
    </location>
</feature>
<dbReference type="SUPFAM" id="SSF52200">
    <property type="entry name" value="Toll/Interleukin receptor TIR domain"/>
    <property type="match status" value="1"/>
</dbReference>
<dbReference type="GO" id="GO:0007165">
    <property type="term" value="P:signal transduction"/>
    <property type="evidence" value="ECO:0007669"/>
    <property type="project" value="InterPro"/>
</dbReference>
<dbReference type="Proteomes" id="UP000320421">
    <property type="component" value="Chromosome"/>
</dbReference>
<evidence type="ECO:0000256" key="1">
    <source>
        <dbReference type="SAM" id="MobiDB-lite"/>
    </source>
</evidence>
<dbReference type="AlphaFoldDB" id="A0A517PYD6"/>
<reference evidence="3 4" key="1">
    <citation type="submission" date="2019-02" db="EMBL/GenBank/DDBJ databases">
        <title>Deep-cultivation of Planctomycetes and their phenomic and genomic characterization uncovers novel biology.</title>
        <authorList>
            <person name="Wiegand S."/>
            <person name="Jogler M."/>
            <person name="Boedeker C."/>
            <person name="Pinto D."/>
            <person name="Vollmers J."/>
            <person name="Rivas-Marin E."/>
            <person name="Kohn T."/>
            <person name="Peeters S.H."/>
            <person name="Heuer A."/>
            <person name="Rast P."/>
            <person name="Oberbeckmann S."/>
            <person name="Bunk B."/>
            <person name="Jeske O."/>
            <person name="Meyerdierks A."/>
            <person name="Storesund J.E."/>
            <person name="Kallscheuer N."/>
            <person name="Luecker S."/>
            <person name="Lage O.M."/>
            <person name="Pohl T."/>
            <person name="Merkel B.J."/>
            <person name="Hornburger P."/>
            <person name="Mueller R.-W."/>
            <person name="Bruemmer F."/>
            <person name="Labrenz M."/>
            <person name="Spormann A.M."/>
            <person name="Op den Camp H."/>
            <person name="Overmann J."/>
            <person name="Amann R."/>
            <person name="Jetten M.S.M."/>
            <person name="Mascher T."/>
            <person name="Medema M.H."/>
            <person name="Devos D.P."/>
            <person name="Kaster A.-K."/>
            <person name="Ovreas L."/>
            <person name="Rohde M."/>
            <person name="Galperin M.Y."/>
            <person name="Jogler C."/>
        </authorList>
    </citation>
    <scope>NUCLEOTIDE SEQUENCE [LARGE SCALE GENOMIC DNA]</scope>
    <source>
        <strain evidence="3 4">HG66A1</strain>
    </source>
</reference>
<dbReference type="EMBL" id="CP036266">
    <property type="protein sequence ID" value="QDT24354.1"/>
    <property type="molecule type" value="Genomic_DNA"/>
</dbReference>
<dbReference type="OrthoDB" id="7285215at2"/>
<evidence type="ECO:0000313" key="3">
    <source>
        <dbReference type="EMBL" id="QDT24354.1"/>
    </source>
</evidence>
<protein>
    <submittedName>
        <fullName evidence="3">TIR domain protein</fullName>
    </submittedName>
</protein>
<feature type="domain" description="TIR" evidence="2">
    <location>
        <begin position="1"/>
        <end position="133"/>
    </location>
</feature>
<accession>A0A517PYD6</accession>
<proteinExistence type="predicted"/>
<dbReference type="SMART" id="SM00255">
    <property type="entry name" value="TIR"/>
    <property type="match status" value="1"/>
</dbReference>
<dbReference type="Gene3D" id="3.40.50.10140">
    <property type="entry name" value="Toll/interleukin-1 receptor homology (TIR) domain"/>
    <property type="match status" value="1"/>
</dbReference>
<name>A0A517PYD6_9PLAN</name>